<dbReference type="PROSITE" id="PS50801">
    <property type="entry name" value="STAS"/>
    <property type="match status" value="1"/>
</dbReference>
<dbReference type="Proteomes" id="UP001291912">
    <property type="component" value="Unassembled WGS sequence"/>
</dbReference>
<dbReference type="InterPro" id="IPR036513">
    <property type="entry name" value="STAS_dom_sf"/>
</dbReference>
<name>A0ABU5N2Z1_9MICO</name>
<evidence type="ECO:0000313" key="2">
    <source>
        <dbReference type="EMBL" id="MDZ8160435.1"/>
    </source>
</evidence>
<reference evidence="2 3" key="1">
    <citation type="submission" date="2023-10" db="EMBL/GenBank/DDBJ databases">
        <title>Microbacterium xanthum sp. nov., isolated from seaweed.</title>
        <authorList>
            <person name="Lee S.D."/>
        </authorList>
    </citation>
    <scope>NUCLEOTIDE SEQUENCE [LARGE SCALE GENOMIC DNA]</scope>
    <source>
        <strain evidence="2 3">KCTC 19124</strain>
    </source>
</reference>
<gene>
    <name evidence="2" type="ORF">R2Q92_01195</name>
</gene>
<dbReference type="SUPFAM" id="SSF52091">
    <property type="entry name" value="SpoIIaa-like"/>
    <property type="match status" value="1"/>
</dbReference>
<keyword evidence="3" id="KW-1185">Reference proteome</keyword>
<evidence type="ECO:0000259" key="1">
    <source>
        <dbReference type="PROSITE" id="PS50801"/>
    </source>
</evidence>
<sequence>MVDGHDEVTSPGGDLRITTRPLGVAGTRLMLTGRVDAVTATTLRECVASLELESAARLRIDLRQVDFLDSAGLAALVQAHRRCGATGTPIDFVAPRGSAPWRVFDLTRFDEIFDFVTEDEADR</sequence>
<proteinExistence type="predicted"/>
<dbReference type="PANTHER" id="PTHR33495">
    <property type="entry name" value="ANTI-SIGMA FACTOR ANTAGONIST TM_1081-RELATED-RELATED"/>
    <property type="match status" value="1"/>
</dbReference>
<dbReference type="PANTHER" id="PTHR33495:SF2">
    <property type="entry name" value="ANTI-SIGMA FACTOR ANTAGONIST TM_1081-RELATED"/>
    <property type="match status" value="1"/>
</dbReference>
<dbReference type="Pfam" id="PF01740">
    <property type="entry name" value="STAS"/>
    <property type="match status" value="1"/>
</dbReference>
<dbReference type="InterPro" id="IPR002645">
    <property type="entry name" value="STAS_dom"/>
</dbReference>
<accession>A0ABU5N2Z1</accession>
<evidence type="ECO:0000313" key="3">
    <source>
        <dbReference type="Proteomes" id="UP001291912"/>
    </source>
</evidence>
<comment type="caution">
    <text evidence="2">The sequence shown here is derived from an EMBL/GenBank/DDBJ whole genome shotgun (WGS) entry which is preliminary data.</text>
</comment>
<feature type="domain" description="STAS" evidence="1">
    <location>
        <begin position="29"/>
        <end position="123"/>
    </location>
</feature>
<dbReference type="CDD" id="cd07043">
    <property type="entry name" value="STAS_anti-anti-sigma_factors"/>
    <property type="match status" value="1"/>
</dbReference>
<dbReference type="RefSeq" id="WP_194423157.1">
    <property type="nucleotide sequence ID" value="NZ_BAAAPT010000001.1"/>
</dbReference>
<protein>
    <submittedName>
        <fullName evidence="2">STAS domain-containing protein</fullName>
    </submittedName>
</protein>
<dbReference type="Gene3D" id="3.30.750.24">
    <property type="entry name" value="STAS domain"/>
    <property type="match status" value="1"/>
</dbReference>
<dbReference type="EMBL" id="JAWJYN010000001">
    <property type="protein sequence ID" value="MDZ8160435.1"/>
    <property type="molecule type" value="Genomic_DNA"/>
</dbReference>
<organism evidence="2 3">
    <name type="scientific">Microbacterium aquimaris</name>
    <dbReference type="NCBI Taxonomy" id="459816"/>
    <lineage>
        <taxon>Bacteria</taxon>
        <taxon>Bacillati</taxon>
        <taxon>Actinomycetota</taxon>
        <taxon>Actinomycetes</taxon>
        <taxon>Micrococcales</taxon>
        <taxon>Microbacteriaceae</taxon>
        <taxon>Microbacterium</taxon>
    </lineage>
</organism>